<sequence length="185" mass="21159">MNYCDHLRVHYEQQWLNDAIVRSWEYGPKEQLGSEFCVLEFQPNQSRDMWTYATCCMSQSTDVAPVEIHLFSGIQTSDHIELLTAIAHYHRTGKCLELGHVVNFGRPWIPGSECNHGVLSLPYLDGPSLEESATPFSINPVRFLWLIPITAAEATYASQQGLRALEDRLEDNQFNYLDPQRQSVV</sequence>
<accession>A0A518K2L7</accession>
<evidence type="ECO:0000259" key="1">
    <source>
        <dbReference type="Pfam" id="PF05076"/>
    </source>
</evidence>
<feature type="domain" description="Suppressor of fused-like" evidence="1">
    <location>
        <begin position="38"/>
        <end position="182"/>
    </location>
</feature>
<organism evidence="2 3">
    <name type="scientific">Botrimarina mediterranea</name>
    <dbReference type="NCBI Taxonomy" id="2528022"/>
    <lineage>
        <taxon>Bacteria</taxon>
        <taxon>Pseudomonadati</taxon>
        <taxon>Planctomycetota</taxon>
        <taxon>Planctomycetia</taxon>
        <taxon>Pirellulales</taxon>
        <taxon>Lacipirellulaceae</taxon>
        <taxon>Botrimarina</taxon>
    </lineage>
</organism>
<evidence type="ECO:0000313" key="2">
    <source>
        <dbReference type="EMBL" id="QDV72041.1"/>
    </source>
</evidence>
<dbReference type="KEGG" id="bmei:Spa11_02110"/>
<proteinExistence type="predicted"/>
<dbReference type="RefSeq" id="WP_145105612.1">
    <property type="nucleotide sequence ID" value="NZ_CP036349.1"/>
</dbReference>
<dbReference type="Pfam" id="PF05076">
    <property type="entry name" value="SUFU"/>
    <property type="match status" value="1"/>
</dbReference>
<keyword evidence="3" id="KW-1185">Reference proteome</keyword>
<dbReference type="EMBL" id="CP036349">
    <property type="protein sequence ID" value="QDV72041.1"/>
    <property type="molecule type" value="Genomic_DNA"/>
</dbReference>
<reference evidence="2 3" key="1">
    <citation type="submission" date="2019-02" db="EMBL/GenBank/DDBJ databases">
        <title>Deep-cultivation of Planctomycetes and their phenomic and genomic characterization uncovers novel biology.</title>
        <authorList>
            <person name="Wiegand S."/>
            <person name="Jogler M."/>
            <person name="Boedeker C."/>
            <person name="Pinto D."/>
            <person name="Vollmers J."/>
            <person name="Rivas-Marin E."/>
            <person name="Kohn T."/>
            <person name="Peeters S.H."/>
            <person name="Heuer A."/>
            <person name="Rast P."/>
            <person name="Oberbeckmann S."/>
            <person name="Bunk B."/>
            <person name="Jeske O."/>
            <person name="Meyerdierks A."/>
            <person name="Storesund J.E."/>
            <person name="Kallscheuer N."/>
            <person name="Luecker S."/>
            <person name="Lage O.M."/>
            <person name="Pohl T."/>
            <person name="Merkel B.J."/>
            <person name="Hornburger P."/>
            <person name="Mueller R.-W."/>
            <person name="Bruemmer F."/>
            <person name="Labrenz M."/>
            <person name="Spormann A.M."/>
            <person name="Op den Camp H."/>
            <person name="Overmann J."/>
            <person name="Amann R."/>
            <person name="Jetten M.S.M."/>
            <person name="Mascher T."/>
            <person name="Medema M.H."/>
            <person name="Devos D.P."/>
            <person name="Kaster A.-K."/>
            <person name="Ovreas L."/>
            <person name="Rohde M."/>
            <person name="Galperin M.Y."/>
            <person name="Jogler C."/>
        </authorList>
    </citation>
    <scope>NUCLEOTIDE SEQUENCE [LARGE SCALE GENOMIC DNA]</scope>
    <source>
        <strain evidence="2 3">Spa11</strain>
    </source>
</reference>
<dbReference type="InterPro" id="IPR020941">
    <property type="entry name" value="SUFU-like_domain"/>
</dbReference>
<dbReference type="Proteomes" id="UP000316426">
    <property type="component" value="Chromosome"/>
</dbReference>
<protein>
    <submittedName>
        <fullName evidence="2">Suppressor of fused protein (SUFU)</fullName>
    </submittedName>
</protein>
<gene>
    <name evidence="2" type="ORF">Spa11_02110</name>
</gene>
<dbReference type="AlphaFoldDB" id="A0A518K2L7"/>
<name>A0A518K2L7_9BACT</name>
<evidence type="ECO:0000313" key="3">
    <source>
        <dbReference type="Proteomes" id="UP000316426"/>
    </source>
</evidence>